<comment type="cofactor">
    <cofactor evidence="3">
        <name>Zn(2+)</name>
        <dbReference type="ChEBI" id="CHEBI:29105"/>
    </cofactor>
    <text evidence="3">Binds 2 Zn(2+) ions per subunit. One is catalytic and the other provides a structural contribution.</text>
</comment>
<evidence type="ECO:0000313" key="4">
    <source>
        <dbReference type="EMBL" id="KFC84656.1"/>
    </source>
</evidence>
<dbReference type="EC" id="4.1.2.13" evidence="4"/>
<feature type="binding site" evidence="3">
    <location>
        <position position="209"/>
    </location>
    <ligand>
        <name>Zn(2+)</name>
        <dbReference type="ChEBI" id="CHEBI:29105"/>
        <label>1</label>
        <note>catalytic</note>
    </ligand>
</feature>
<dbReference type="InterPro" id="IPR013785">
    <property type="entry name" value="Aldolase_TIM"/>
</dbReference>
<comment type="caution">
    <text evidence="4">The sequence shown here is derived from an EMBL/GenBank/DDBJ whole genome shotgun (WGS) entry which is preliminary data.</text>
</comment>
<accession>A0A085GLR1</accession>
<dbReference type="RefSeq" id="WP_034492507.1">
    <property type="nucleotide sequence ID" value="NZ_JMPI01000006.1"/>
</dbReference>
<dbReference type="PANTHER" id="PTHR30304">
    <property type="entry name" value="D-TAGATOSE-1,6-BISPHOSPHATE ALDOLASE"/>
    <property type="match status" value="1"/>
</dbReference>
<feature type="binding site" evidence="2">
    <location>
        <begin position="231"/>
        <end position="234"/>
    </location>
    <ligand>
        <name>dihydroxyacetone phosphate</name>
        <dbReference type="ChEBI" id="CHEBI:57642"/>
    </ligand>
</feature>
<reference evidence="4 5" key="1">
    <citation type="submission" date="2014-05" db="EMBL/GenBank/DDBJ databases">
        <title>ATOL: Assembling a taxonomically balanced genome-scale reconstruction of the evolutionary history of the Enterobacteriaceae.</title>
        <authorList>
            <person name="Plunkett G.III."/>
            <person name="Neeno-Eckwall E.C."/>
            <person name="Glasner J.D."/>
            <person name="Perna N.T."/>
        </authorList>
    </citation>
    <scope>NUCLEOTIDE SEQUENCE [LARGE SCALE GENOMIC DNA]</scope>
    <source>
        <strain evidence="4 5">ATCC 33320</strain>
    </source>
</reference>
<protein>
    <submittedName>
        <fullName evidence="4">Putative aldolase</fullName>
        <ecNumber evidence="4">4.1.2.-</ecNumber>
        <ecNumber evidence="4">4.1.2.13</ecNumber>
    </submittedName>
</protein>
<organism evidence="4 5">
    <name type="scientific">Buttiauxella agrestis ATCC 33320</name>
    <dbReference type="NCBI Taxonomy" id="1006004"/>
    <lineage>
        <taxon>Bacteria</taxon>
        <taxon>Pseudomonadati</taxon>
        <taxon>Pseudomonadota</taxon>
        <taxon>Gammaproteobacteria</taxon>
        <taxon>Enterobacterales</taxon>
        <taxon>Enterobacteriaceae</taxon>
        <taxon>Buttiauxella</taxon>
    </lineage>
</organism>
<dbReference type="Gene3D" id="3.20.20.70">
    <property type="entry name" value="Aldolase class I"/>
    <property type="match status" value="1"/>
</dbReference>
<dbReference type="GO" id="GO:0009025">
    <property type="term" value="F:tagatose-bisphosphate aldolase activity"/>
    <property type="evidence" value="ECO:0007669"/>
    <property type="project" value="TreeGrafter"/>
</dbReference>
<dbReference type="InterPro" id="IPR050246">
    <property type="entry name" value="Class_II_FBP_aldolase"/>
</dbReference>
<dbReference type="NCBIfam" id="NF005284">
    <property type="entry name" value="PRK06801.1"/>
    <property type="match status" value="1"/>
</dbReference>
<keyword evidence="3" id="KW-0862">Zinc</keyword>
<dbReference type="EC" id="4.1.2.-" evidence="4"/>
<dbReference type="InterPro" id="IPR000771">
    <property type="entry name" value="FBA_II"/>
</dbReference>
<dbReference type="CDD" id="cd00947">
    <property type="entry name" value="TBP_aldolase_IIB"/>
    <property type="match status" value="1"/>
</dbReference>
<feature type="binding site" evidence="2">
    <location>
        <begin position="210"/>
        <end position="212"/>
    </location>
    <ligand>
        <name>dihydroxyacetone phosphate</name>
        <dbReference type="ChEBI" id="CHEBI:57642"/>
    </ligand>
</feature>
<keyword evidence="3" id="KW-0479">Metal-binding</keyword>
<dbReference type="AlphaFoldDB" id="A0A085GLR1"/>
<gene>
    <name evidence="4" type="primary">fba</name>
    <name evidence="4" type="ORF">GBAG_0186</name>
</gene>
<feature type="binding site" evidence="3">
    <location>
        <position position="181"/>
    </location>
    <ligand>
        <name>Zn(2+)</name>
        <dbReference type="ChEBI" id="CHEBI:29105"/>
        <label>1</label>
        <note>catalytic</note>
    </ligand>
</feature>
<dbReference type="PROSITE" id="PS00806">
    <property type="entry name" value="ALDOLASE_CLASS_II_2"/>
    <property type="match status" value="1"/>
</dbReference>
<dbReference type="STRING" id="1006004.GBAG_0186"/>
<name>A0A085GLR1_9ENTR</name>
<dbReference type="GO" id="GO:0008270">
    <property type="term" value="F:zinc ion binding"/>
    <property type="evidence" value="ECO:0007669"/>
    <property type="project" value="InterPro"/>
</dbReference>
<dbReference type="EMBL" id="JMPI01000006">
    <property type="protein sequence ID" value="KFC84656.1"/>
    <property type="molecule type" value="Genomic_DNA"/>
</dbReference>
<dbReference type="Proteomes" id="UP000028653">
    <property type="component" value="Unassembled WGS sequence"/>
</dbReference>
<dbReference type="SUPFAM" id="SSF51569">
    <property type="entry name" value="Aldolase"/>
    <property type="match status" value="1"/>
</dbReference>
<feature type="active site" description="Proton donor" evidence="1">
    <location>
        <position position="82"/>
    </location>
</feature>
<feature type="binding site" evidence="2">
    <location>
        <position position="182"/>
    </location>
    <ligand>
        <name>dihydroxyacetone phosphate</name>
        <dbReference type="ChEBI" id="CHEBI:57642"/>
    </ligand>
</feature>
<dbReference type="GO" id="GO:0004332">
    <property type="term" value="F:fructose-bisphosphate aldolase activity"/>
    <property type="evidence" value="ECO:0007669"/>
    <property type="project" value="UniProtKB-EC"/>
</dbReference>
<dbReference type="PANTHER" id="PTHR30304:SF0">
    <property type="entry name" value="D-TAGATOSE-1,6-BISPHOSPHATE ALDOLASE SUBUNIT GATY-RELATED"/>
    <property type="match status" value="1"/>
</dbReference>
<keyword evidence="4" id="KW-0456">Lyase</keyword>
<proteinExistence type="predicted"/>
<dbReference type="PIRSF" id="PIRSF001359">
    <property type="entry name" value="F_bP_aldolase_II"/>
    <property type="match status" value="1"/>
</dbReference>
<dbReference type="Pfam" id="PF01116">
    <property type="entry name" value="F_bP_aldolase"/>
    <property type="match status" value="1"/>
</dbReference>
<evidence type="ECO:0000256" key="1">
    <source>
        <dbReference type="PIRSR" id="PIRSR001359-1"/>
    </source>
</evidence>
<sequence>MALISLADGLKHARENGYALGAFNVLDSHFLRALFAAAKQENSPFIINIAEVHFKYVSLDSLVEAVKFEAARHDIPVVLNLDHGLHFEAVVRALRLGFSSVMFDGSTLEYEENVRQTREVVKMCHAVGVSVEAELGAVGGDEGGALYGEADSNKFTDPKIARDFVDRTGIDTLAVAIGNAHGKYKGEPKLDFDRLAAIRSQTGLPLVLHGGSGISDEDFRKAITLGIHKINFYTGMSQAALSAVEQRMNQRHAIYDEFAELLLGIEEAITDVVAQQMQIFGSSGKA</sequence>
<dbReference type="NCBIfam" id="TIGR00167">
    <property type="entry name" value="cbbA"/>
    <property type="match status" value="1"/>
</dbReference>
<feature type="binding site" evidence="3">
    <location>
        <position position="134"/>
    </location>
    <ligand>
        <name>Zn(2+)</name>
        <dbReference type="ChEBI" id="CHEBI:29105"/>
        <label>2</label>
    </ligand>
</feature>
<dbReference type="GO" id="GO:0005975">
    <property type="term" value="P:carbohydrate metabolic process"/>
    <property type="evidence" value="ECO:0007669"/>
    <property type="project" value="InterPro"/>
</dbReference>
<dbReference type="GO" id="GO:0005829">
    <property type="term" value="C:cytosol"/>
    <property type="evidence" value="ECO:0007669"/>
    <property type="project" value="TreeGrafter"/>
</dbReference>
<keyword evidence="5" id="KW-1185">Reference proteome</keyword>
<feature type="binding site" evidence="3">
    <location>
        <position position="104"/>
    </location>
    <ligand>
        <name>Zn(2+)</name>
        <dbReference type="ChEBI" id="CHEBI:29105"/>
        <label>2</label>
    </ligand>
</feature>
<evidence type="ECO:0000313" key="5">
    <source>
        <dbReference type="Proteomes" id="UP000028653"/>
    </source>
</evidence>
<dbReference type="OrthoDB" id="9803995at2"/>
<evidence type="ECO:0000256" key="2">
    <source>
        <dbReference type="PIRSR" id="PIRSR001359-2"/>
    </source>
</evidence>
<evidence type="ECO:0000256" key="3">
    <source>
        <dbReference type="PIRSR" id="PIRSR001359-3"/>
    </source>
</evidence>
<feature type="binding site" evidence="3">
    <location>
        <position position="83"/>
    </location>
    <ligand>
        <name>Zn(2+)</name>
        <dbReference type="ChEBI" id="CHEBI:29105"/>
        <label>1</label>
        <note>catalytic</note>
    </ligand>
</feature>
<dbReference type="eggNOG" id="COG0191">
    <property type="taxonomic scope" value="Bacteria"/>
</dbReference>